<feature type="transmembrane region" description="Helical" evidence="2">
    <location>
        <begin position="65"/>
        <end position="85"/>
    </location>
</feature>
<proteinExistence type="predicted"/>
<protein>
    <submittedName>
        <fullName evidence="3">Uncharacterized protein</fullName>
    </submittedName>
</protein>
<evidence type="ECO:0000256" key="2">
    <source>
        <dbReference type="SAM" id="Phobius"/>
    </source>
</evidence>
<gene>
    <name evidence="3" type="ORF">GLOINDRAFT_28885</name>
</gene>
<feature type="compositionally biased region" description="Polar residues" evidence="1">
    <location>
        <begin position="15"/>
        <end position="29"/>
    </location>
</feature>
<dbReference type="AlphaFoldDB" id="U9TRV9"/>
<keyword evidence="2" id="KW-0472">Membrane</keyword>
<sequence length="101" mass="11936">MRGVSKNDNDHINRQNENQNQDAINPQLSETDRELLYKFRTEMNKLKVNLYDSSKFGHIIPNCQLGSNFFLVLHFLVIYFFRWLFEYNASDAPTVPTTSIY</sequence>
<dbReference type="HOGENOM" id="CLU_2293151_0_0_1"/>
<keyword evidence="2" id="KW-0812">Transmembrane</keyword>
<evidence type="ECO:0000256" key="1">
    <source>
        <dbReference type="SAM" id="MobiDB-lite"/>
    </source>
</evidence>
<reference evidence="3" key="1">
    <citation type="submission" date="2013-07" db="EMBL/GenBank/DDBJ databases">
        <title>The genome of an arbuscular mycorrhizal fungus provides insights into the evolution of the oldest plant symbiosis.</title>
        <authorList>
            <consortium name="DOE Joint Genome Institute"/>
            <person name="Tisserant E."/>
            <person name="Malbreil M."/>
            <person name="Kuo A."/>
            <person name="Kohler A."/>
            <person name="Symeonidi A."/>
            <person name="Balestrini R."/>
            <person name="Charron P."/>
            <person name="Duensing N."/>
            <person name="Frei-dit-Frey N."/>
            <person name="Gianinazzi-Pearson V."/>
            <person name="Gilbert B."/>
            <person name="Handa Y."/>
            <person name="Hijri M."/>
            <person name="Kaul R."/>
            <person name="Kawaguchi M."/>
            <person name="Krajinski F."/>
            <person name="Lammers P."/>
            <person name="Lapierre D."/>
            <person name="Masclaux F.G."/>
            <person name="Murat C."/>
            <person name="Morin E."/>
            <person name="Ndikumana S."/>
            <person name="Pagni M."/>
            <person name="Petitpierre D."/>
            <person name="Requena N."/>
            <person name="Rosikiewicz P."/>
            <person name="Riley R."/>
            <person name="Saito K."/>
            <person name="San Clemente H."/>
            <person name="Shapiro H."/>
            <person name="van Tuinen D."/>
            <person name="Becard G."/>
            <person name="Bonfante P."/>
            <person name="Paszkowski U."/>
            <person name="Shachar-Hill Y."/>
            <person name="Young J.P."/>
            <person name="Sanders I.R."/>
            <person name="Henrissat B."/>
            <person name="Rensing S.A."/>
            <person name="Grigoriev I.V."/>
            <person name="Corradi N."/>
            <person name="Roux C."/>
            <person name="Martin F."/>
        </authorList>
    </citation>
    <scope>NUCLEOTIDE SEQUENCE</scope>
    <source>
        <strain evidence="3">DAOM 197198</strain>
    </source>
</reference>
<dbReference type="EMBL" id="KI286568">
    <property type="protein sequence ID" value="ESA10919.1"/>
    <property type="molecule type" value="Genomic_DNA"/>
</dbReference>
<name>U9TRV9_RHIID</name>
<organism evidence="3">
    <name type="scientific">Rhizophagus irregularis (strain DAOM 181602 / DAOM 197198 / MUCL 43194)</name>
    <name type="common">Arbuscular mycorrhizal fungus</name>
    <name type="synonym">Glomus intraradices</name>
    <dbReference type="NCBI Taxonomy" id="747089"/>
    <lineage>
        <taxon>Eukaryota</taxon>
        <taxon>Fungi</taxon>
        <taxon>Fungi incertae sedis</taxon>
        <taxon>Mucoromycota</taxon>
        <taxon>Glomeromycotina</taxon>
        <taxon>Glomeromycetes</taxon>
        <taxon>Glomerales</taxon>
        <taxon>Glomeraceae</taxon>
        <taxon>Rhizophagus</taxon>
    </lineage>
</organism>
<feature type="region of interest" description="Disordered" evidence="1">
    <location>
        <begin position="1"/>
        <end position="29"/>
    </location>
</feature>
<accession>U9TRV9</accession>
<evidence type="ECO:0000313" key="3">
    <source>
        <dbReference type="EMBL" id="ESA10919.1"/>
    </source>
</evidence>
<feature type="compositionally biased region" description="Basic and acidic residues" evidence="1">
    <location>
        <begin position="1"/>
        <end position="14"/>
    </location>
</feature>
<keyword evidence="2" id="KW-1133">Transmembrane helix</keyword>